<dbReference type="AlphaFoldDB" id="A0A5B7JQX3"/>
<gene>
    <name evidence="1" type="ORF">E2C01_092260</name>
</gene>
<dbReference type="Proteomes" id="UP000324222">
    <property type="component" value="Unassembled WGS sequence"/>
</dbReference>
<evidence type="ECO:0000313" key="2">
    <source>
        <dbReference type="Proteomes" id="UP000324222"/>
    </source>
</evidence>
<keyword evidence="2" id="KW-1185">Reference proteome</keyword>
<accession>A0A5B7JQX3</accession>
<protein>
    <submittedName>
        <fullName evidence="1">Uncharacterized protein</fullName>
    </submittedName>
</protein>
<proteinExistence type="predicted"/>
<evidence type="ECO:0000313" key="1">
    <source>
        <dbReference type="EMBL" id="MPC96975.1"/>
    </source>
</evidence>
<comment type="caution">
    <text evidence="1">The sequence shown here is derived from an EMBL/GenBank/DDBJ whole genome shotgun (WGS) entry which is preliminary data.</text>
</comment>
<sequence>MTVRSSVRVKVLMAAQLLPATSSAGGGAALSNAGLPFHPGSVEGLDIPSGHSPFFLL</sequence>
<name>A0A5B7JQX3_PORTR</name>
<reference evidence="1 2" key="1">
    <citation type="submission" date="2019-05" db="EMBL/GenBank/DDBJ databases">
        <title>Another draft genome of Portunus trituberculatus and its Hox gene families provides insights of decapod evolution.</title>
        <authorList>
            <person name="Jeong J.-H."/>
            <person name="Song I."/>
            <person name="Kim S."/>
            <person name="Choi T."/>
            <person name="Kim D."/>
            <person name="Ryu S."/>
            <person name="Kim W."/>
        </authorList>
    </citation>
    <scope>NUCLEOTIDE SEQUENCE [LARGE SCALE GENOMIC DNA]</scope>
    <source>
        <tissue evidence="1">Muscle</tissue>
    </source>
</reference>
<organism evidence="1 2">
    <name type="scientific">Portunus trituberculatus</name>
    <name type="common">Swimming crab</name>
    <name type="synonym">Neptunus trituberculatus</name>
    <dbReference type="NCBI Taxonomy" id="210409"/>
    <lineage>
        <taxon>Eukaryota</taxon>
        <taxon>Metazoa</taxon>
        <taxon>Ecdysozoa</taxon>
        <taxon>Arthropoda</taxon>
        <taxon>Crustacea</taxon>
        <taxon>Multicrustacea</taxon>
        <taxon>Malacostraca</taxon>
        <taxon>Eumalacostraca</taxon>
        <taxon>Eucarida</taxon>
        <taxon>Decapoda</taxon>
        <taxon>Pleocyemata</taxon>
        <taxon>Brachyura</taxon>
        <taxon>Eubrachyura</taxon>
        <taxon>Portunoidea</taxon>
        <taxon>Portunidae</taxon>
        <taxon>Portuninae</taxon>
        <taxon>Portunus</taxon>
    </lineage>
</organism>
<dbReference type="EMBL" id="VSRR010108093">
    <property type="protein sequence ID" value="MPC96975.1"/>
    <property type="molecule type" value="Genomic_DNA"/>
</dbReference>